<dbReference type="PANTHER" id="PTHR37810">
    <property type="entry name" value="IMMUNITY PROTEIN SDPI"/>
    <property type="match status" value="1"/>
</dbReference>
<accession>A0ABU6ML30</accession>
<protein>
    <submittedName>
        <fullName evidence="3">SdpI family protein</fullName>
    </submittedName>
</protein>
<dbReference type="Pfam" id="PF13630">
    <property type="entry name" value="SdpI"/>
    <property type="match status" value="1"/>
</dbReference>
<evidence type="ECO:0000256" key="1">
    <source>
        <dbReference type="SAM" id="Phobius"/>
    </source>
</evidence>
<feature type="transmembrane region" description="Helical" evidence="1">
    <location>
        <begin position="42"/>
        <end position="63"/>
    </location>
</feature>
<feature type="transmembrane region" description="Helical" evidence="1">
    <location>
        <begin position="84"/>
        <end position="106"/>
    </location>
</feature>
<feature type="domain" description="DUF1648" evidence="2">
    <location>
        <begin position="9"/>
        <end position="50"/>
    </location>
</feature>
<dbReference type="Proteomes" id="UP001341444">
    <property type="component" value="Unassembled WGS sequence"/>
</dbReference>
<dbReference type="PIRSF" id="PIRSF038959">
    <property type="entry name" value="SdpI"/>
    <property type="match status" value="1"/>
</dbReference>
<dbReference type="RefSeq" id="WP_066268617.1">
    <property type="nucleotide sequence ID" value="NZ_JARMAB010000014.1"/>
</dbReference>
<evidence type="ECO:0000313" key="3">
    <source>
        <dbReference type="EMBL" id="MED1203745.1"/>
    </source>
</evidence>
<sequence length="210" mass="23555">MKKHLLPIIFIAAAVILWLSVYSKLPDQMPVHWDLNGKVNGYATKFSAMLTSLGIMCLPYLLLVVIPKIDPKKENYLKFSRGYFIINMAMLLLFLTINILIILSALGHNIKMGSITGLIVGALFIVIGNYLPQIKPNYFMGIRIPWTLNDPENWKKTHRFGGKIFMAGGFLSVLTVFLPAGAAGTSFLLILLIVVLITTLYSYQLYRKTS</sequence>
<feature type="transmembrane region" description="Helical" evidence="1">
    <location>
        <begin position="187"/>
        <end position="206"/>
    </location>
</feature>
<organism evidence="3 4">
    <name type="scientific">Heyndrickxia acidicola</name>
    <dbReference type="NCBI Taxonomy" id="209389"/>
    <lineage>
        <taxon>Bacteria</taxon>
        <taxon>Bacillati</taxon>
        <taxon>Bacillota</taxon>
        <taxon>Bacilli</taxon>
        <taxon>Bacillales</taxon>
        <taxon>Bacillaceae</taxon>
        <taxon>Heyndrickxia</taxon>
    </lineage>
</organism>
<keyword evidence="1" id="KW-1133">Transmembrane helix</keyword>
<dbReference type="InterPro" id="IPR026272">
    <property type="entry name" value="SdpI"/>
</dbReference>
<dbReference type="InterPro" id="IPR012867">
    <property type="entry name" value="DUF1648"/>
</dbReference>
<gene>
    <name evidence="3" type="ORF">P4T90_11770</name>
</gene>
<proteinExistence type="predicted"/>
<dbReference type="InterPro" id="IPR025962">
    <property type="entry name" value="SdpI/YhfL"/>
</dbReference>
<reference evidence="3 4" key="1">
    <citation type="submission" date="2023-03" db="EMBL/GenBank/DDBJ databases">
        <title>Bacillus Genome Sequencing.</title>
        <authorList>
            <person name="Dunlap C."/>
        </authorList>
    </citation>
    <scope>NUCLEOTIDE SEQUENCE [LARGE SCALE GENOMIC DNA]</scope>
    <source>
        <strain evidence="3 4">B-23453</strain>
    </source>
</reference>
<name>A0ABU6ML30_9BACI</name>
<dbReference type="EMBL" id="JARMAB010000014">
    <property type="protein sequence ID" value="MED1203745.1"/>
    <property type="molecule type" value="Genomic_DNA"/>
</dbReference>
<feature type="transmembrane region" description="Helical" evidence="1">
    <location>
        <begin position="164"/>
        <end position="181"/>
    </location>
</feature>
<feature type="transmembrane region" description="Helical" evidence="1">
    <location>
        <begin position="112"/>
        <end position="131"/>
    </location>
</feature>
<dbReference type="Pfam" id="PF07853">
    <property type="entry name" value="DUF1648"/>
    <property type="match status" value="1"/>
</dbReference>
<feature type="transmembrane region" description="Helical" evidence="1">
    <location>
        <begin position="5"/>
        <end position="22"/>
    </location>
</feature>
<keyword evidence="1" id="KW-0472">Membrane</keyword>
<dbReference type="PANTHER" id="PTHR37810:SF5">
    <property type="entry name" value="IMMUNITY PROTEIN SDPI"/>
    <property type="match status" value="1"/>
</dbReference>
<keyword evidence="4" id="KW-1185">Reference proteome</keyword>
<keyword evidence="1" id="KW-0812">Transmembrane</keyword>
<evidence type="ECO:0000313" key="4">
    <source>
        <dbReference type="Proteomes" id="UP001341444"/>
    </source>
</evidence>
<evidence type="ECO:0000259" key="2">
    <source>
        <dbReference type="Pfam" id="PF07853"/>
    </source>
</evidence>
<comment type="caution">
    <text evidence="3">The sequence shown here is derived from an EMBL/GenBank/DDBJ whole genome shotgun (WGS) entry which is preliminary data.</text>
</comment>